<feature type="transmembrane region" description="Helical" evidence="1">
    <location>
        <begin position="523"/>
        <end position="544"/>
    </location>
</feature>
<gene>
    <name evidence="4" type="ORF">OXX778_LOCUS10286</name>
</gene>
<feature type="transmembrane region" description="Helical" evidence="1">
    <location>
        <begin position="341"/>
        <end position="364"/>
    </location>
</feature>
<dbReference type="PANTHER" id="PTHR31061">
    <property type="entry name" value="LD22376P"/>
    <property type="match status" value="1"/>
</dbReference>
<dbReference type="OrthoDB" id="2149840at2759"/>
<feature type="transmembrane region" description="Helical" evidence="1">
    <location>
        <begin position="199"/>
        <end position="221"/>
    </location>
</feature>
<feature type="transmembrane region" description="Helical" evidence="1">
    <location>
        <begin position="556"/>
        <end position="576"/>
    </location>
</feature>
<keyword evidence="5" id="KW-1185">Reference proteome</keyword>
<dbReference type="Proteomes" id="UP000663879">
    <property type="component" value="Unassembled WGS sequence"/>
</dbReference>
<feature type="transmembrane region" description="Helical" evidence="1">
    <location>
        <begin position="489"/>
        <end position="511"/>
    </location>
</feature>
<feature type="transmembrane region" description="Helical" evidence="1">
    <location>
        <begin position="227"/>
        <end position="249"/>
    </location>
</feature>
<evidence type="ECO:0000256" key="1">
    <source>
        <dbReference type="SAM" id="Phobius"/>
    </source>
</evidence>
<keyword evidence="1" id="KW-0812">Transmembrane</keyword>
<protein>
    <recommendedName>
        <fullName evidence="3">Heparan-alpha-glucosaminide N-acetyltransferase catalytic domain-containing protein</fullName>
    </recommendedName>
</protein>
<evidence type="ECO:0000313" key="4">
    <source>
        <dbReference type="EMBL" id="CAF0878381.1"/>
    </source>
</evidence>
<keyword evidence="1" id="KW-0472">Membrane</keyword>
<feature type="transmembrane region" description="Helical" evidence="1">
    <location>
        <begin position="425"/>
        <end position="446"/>
    </location>
</feature>
<feature type="chain" id="PRO_5033031721" description="Heparan-alpha-glucosaminide N-acetyltransferase catalytic domain-containing protein" evidence="2">
    <location>
        <begin position="22"/>
        <end position="583"/>
    </location>
</feature>
<proteinExistence type="predicted"/>
<accession>A0A813XZV0</accession>
<comment type="caution">
    <text evidence="4">The sequence shown here is derived from an EMBL/GenBank/DDBJ whole genome shotgun (WGS) entry which is preliminary data.</text>
</comment>
<keyword evidence="1" id="KW-1133">Transmembrane helix</keyword>
<feature type="transmembrane region" description="Helical" evidence="1">
    <location>
        <begin position="458"/>
        <end position="477"/>
    </location>
</feature>
<reference evidence="4" key="1">
    <citation type="submission" date="2021-02" db="EMBL/GenBank/DDBJ databases">
        <authorList>
            <person name="Nowell W R."/>
        </authorList>
    </citation>
    <scope>NUCLEOTIDE SEQUENCE</scope>
    <source>
        <strain evidence="4">Ploen Becks lab</strain>
    </source>
</reference>
<feature type="domain" description="Heparan-alpha-glucosaminide N-acetyltransferase catalytic" evidence="3">
    <location>
        <begin position="193"/>
        <end position="313"/>
    </location>
</feature>
<dbReference type="AlphaFoldDB" id="A0A813XZV0"/>
<dbReference type="PANTHER" id="PTHR31061:SF24">
    <property type="entry name" value="LD22376P"/>
    <property type="match status" value="1"/>
</dbReference>
<keyword evidence="2" id="KW-0732">Signal</keyword>
<dbReference type="EMBL" id="CAJNOC010001611">
    <property type="protein sequence ID" value="CAF0878381.1"/>
    <property type="molecule type" value="Genomic_DNA"/>
</dbReference>
<evidence type="ECO:0000256" key="2">
    <source>
        <dbReference type="SAM" id="SignalP"/>
    </source>
</evidence>
<evidence type="ECO:0000259" key="3">
    <source>
        <dbReference type="Pfam" id="PF07786"/>
    </source>
</evidence>
<feature type="transmembrane region" description="Helical" evidence="1">
    <location>
        <begin position="133"/>
        <end position="154"/>
    </location>
</feature>
<feature type="signal peptide" evidence="2">
    <location>
        <begin position="1"/>
        <end position="21"/>
    </location>
</feature>
<organism evidence="4 5">
    <name type="scientific">Brachionus calyciflorus</name>
    <dbReference type="NCBI Taxonomy" id="104777"/>
    <lineage>
        <taxon>Eukaryota</taxon>
        <taxon>Metazoa</taxon>
        <taxon>Spiralia</taxon>
        <taxon>Gnathifera</taxon>
        <taxon>Rotifera</taxon>
        <taxon>Eurotatoria</taxon>
        <taxon>Monogononta</taxon>
        <taxon>Pseudotrocha</taxon>
        <taxon>Ploima</taxon>
        <taxon>Brachionidae</taxon>
        <taxon>Brachionus</taxon>
    </lineage>
</organism>
<dbReference type="InterPro" id="IPR012429">
    <property type="entry name" value="HGSNAT_cat"/>
</dbReference>
<evidence type="ECO:0000313" key="5">
    <source>
        <dbReference type="Proteomes" id="UP000663879"/>
    </source>
</evidence>
<name>A0A813XZV0_9BILA</name>
<dbReference type="Pfam" id="PF07786">
    <property type="entry name" value="HGSNAT_cat"/>
    <property type="match status" value="1"/>
</dbReference>
<sequence>MKFKFLLICFITCLLCHRISTSDSTNSTITFHTNSTQSIAITLNNIKCKQCKLTKLGEISHLINLTISLDTFYPHYFIYFKLTDTNEPLCSDSISKKSLQLNEKSIYKIQIDVLNDEKYNCNFLTVYPGIENVYNPLIIVMSILLGLAFLYPVIKLGYTKYMHRVSNSYIGMDQPIINEDHEGLLRPQTQSTRVKSIDVLRGICLSIMIFVNYGAGGYAVLDHAVWNGLNLADTVFPLFIFLMGVSLPLSFRGQLRQENFSISKILQKIFRRTLLLFFFGLVTSNSSDLKLNELRIMGVLQRFSISYLINSLVELVCLKFNNYEYNLMNRNEEKFIELFRYPIQWLTSGFFVLIWLLLTFLLPFDNCKPGYLGPGGLHENGSHFNCTGGAAGYIDRKILGLKHIYQSPTCKIVYKNTIGYDPEGLLGSLNSCVLTSLGVLTGHIFIHYQETAKRVARFMFYGVCLGLIGLSLCKFSIDDGWIPINKNLWSLSFILVMASIGLISLSILYIFVDAFKWYTGTPFLYMGRNSIVVYIGHIVFGNYFPNLNFGDGHLAVLLNNVYWVCVWFFVSGYMNFKRIYINF</sequence>